<reference evidence="2" key="1">
    <citation type="submission" date="2017-02" db="UniProtKB">
        <authorList>
            <consortium name="WormBaseParasite"/>
        </authorList>
    </citation>
    <scope>IDENTIFICATION</scope>
</reference>
<evidence type="ECO:0000313" key="2">
    <source>
        <dbReference type="WBParaSite" id="PTRK_0000449300.1"/>
    </source>
</evidence>
<dbReference type="WBParaSite" id="PTRK_0000449300.1">
    <property type="protein sequence ID" value="PTRK_0000449300.1"/>
    <property type="gene ID" value="PTRK_0000449300"/>
</dbReference>
<dbReference type="AlphaFoldDB" id="A0A0N4ZAL5"/>
<sequence>MTGEVTQLTVQEDLNNMLNDIISNVSDHIVVKRINSGYKTAKTSVPLVENACNLIENGISKATSDYVIPTAAKAVDNYNKGASSVKNVCGKTMDVANMTTAYGMTAFVAGIQLSLLAGITSASLALDTAKATKDIASKTASTVVDVKNAATEKLVSSFDKTLNIAAIPKNVATSQINHVLDVTTAYVEKLSQDNIPKESINENSSMFDRLKVLTTFVATNLYQKGNTDIIEPIRSKLHALLEKIKDNFLLLNILNKEKKWALDSCAGISTKLSNIKKSVEEKAAELKISPEDVLLQQIRVTTDKLDESVDKIESKSQNILTPHINEVIRKIVASIRSFDEGLKNKKSVFDVKDEVIHRILNTISYIMEIFGKKNNLLSEEEDSKKEK</sequence>
<evidence type="ECO:0000313" key="1">
    <source>
        <dbReference type="Proteomes" id="UP000038045"/>
    </source>
</evidence>
<accession>A0A0N4ZAL5</accession>
<keyword evidence="1" id="KW-1185">Reference proteome</keyword>
<name>A0A0N4ZAL5_PARTI</name>
<proteinExistence type="predicted"/>
<protein>
    <submittedName>
        <fullName evidence="2">Perilipin</fullName>
    </submittedName>
</protein>
<organism evidence="1 2">
    <name type="scientific">Parastrongyloides trichosuri</name>
    <name type="common">Possum-specific nematode worm</name>
    <dbReference type="NCBI Taxonomy" id="131310"/>
    <lineage>
        <taxon>Eukaryota</taxon>
        <taxon>Metazoa</taxon>
        <taxon>Ecdysozoa</taxon>
        <taxon>Nematoda</taxon>
        <taxon>Chromadorea</taxon>
        <taxon>Rhabditida</taxon>
        <taxon>Tylenchina</taxon>
        <taxon>Panagrolaimomorpha</taxon>
        <taxon>Strongyloidoidea</taxon>
        <taxon>Strongyloididae</taxon>
        <taxon>Parastrongyloides</taxon>
    </lineage>
</organism>
<dbReference type="Proteomes" id="UP000038045">
    <property type="component" value="Unplaced"/>
</dbReference>